<keyword evidence="18" id="KW-0378">Hydrolase</keyword>
<dbReference type="InterPro" id="IPR049892">
    <property type="entry name" value="AA9"/>
</dbReference>
<evidence type="ECO:0000256" key="5">
    <source>
        <dbReference type="ARBA" id="ARBA00022729"/>
    </source>
</evidence>
<sequence>MAPMGLRRLVYGIAGLLATIHTSHGHYTFVRLAVNDEWLPTMQYIRNKTGPYLELPRNDTNYYWRGWNAPTYAGTDRPESSRCGRDNMAWAAQTDVLKVRAGEDRLEFAMQRWEPMNWKTNQFENCPDGYGTCDLDYGMTFNHHGPLMVHLSPVPQGKDVREYDASGDWVKIFTVGVEVREDDPAHWIMYNRGGLPPRFSFKIPAQTPPGQYLMRMDAVYIGGQYVIAGNAITVEAQLYPSCAQIEVVGSTENGNASSSTPFPKGIKIPEDIVEGTPGMQLGSLEMYRQQTIDPGYYYAGGMLWDGEKMVQDRPDLTVKPAGGR</sequence>
<dbReference type="GO" id="GO:0016787">
    <property type="term" value="F:hydrolase activity"/>
    <property type="evidence" value="ECO:0007669"/>
    <property type="project" value="UniProtKB-KW"/>
</dbReference>
<gene>
    <name evidence="18" type="ORF">QBC37DRAFT_450577</name>
</gene>
<comment type="subcellular location">
    <subcellularLocation>
        <location evidence="2">Secreted</location>
    </subcellularLocation>
</comment>
<evidence type="ECO:0000256" key="2">
    <source>
        <dbReference type="ARBA" id="ARBA00004613"/>
    </source>
</evidence>
<evidence type="ECO:0000313" key="19">
    <source>
        <dbReference type="Proteomes" id="UP001301769"/>
    </source>
</evidence>
<feature type="chain" id="PRO_5042939579" description="lytic cellulose monooxygenase (C4-dehydrogenating)" evidence="16">
    <location>
        <begin position="26"/>
        <end position="324"/>
    </location>
</feature>
<comment type="caution">
    <text evidence="18">The sequence shown here is derived from an EMBL/GenBank/DDBJ whole genome shotgun (WGS) entry which is preliminary data.</text>
</comment>
<comment type="cofactor">
    <cofactor evidence="1">
        <name>Cu(2+)</name>
        <dbReference type="ChEBI" id="CHEBI:29036"/>
    </cofactor>
</comment>
<evidence type="ECO:0000256" key="7">
    <source>
        <dbReference type="ARBA" id="ARBA00023002"/>
    </source>
</evidence>
<dbReference type="EMBL" id="MU858207">
    <property type="protein sequence ID" value="KAK4209369.1"/>
    <property type="molecule type" value="Genomic_DNA"/>
</dbReference>
<reference evidence="18" key="1">
    <citation type="journal article" date="2023" name="Mol. Phylogenet. Evol.">
        <title>Genome-scale phylogeny and comparative genomics of the fungal order Sordariales.</title>
        <authorList>
            <person name="Hensen N."/>
            <person name="Bonometti L."/>
            <person name="Westerberg I."/>
            <person name="Brannstrom I.O."/>
            <person name="Guillou S."/>
            <person name="Cros-Aarteil S."/>
            <person name="Calhoun S."/>
            <person name="Haridas S."/>
            <person name="Kuo A."/>
            <person name="Mondo S."/>
            <person name="Pangilinan J."/>
            <person name="Riley R."/>
            <person name="LaButti K."/>
            <person name="Andreopoulos B."/>
            <person name="Lipzen A."/>
            <person name="Chen C."/>
            <person name="Yan M."/>
            <person name="Daum C."/>
            <person name="Ng V."/>
            <person name="Clum A."/>
            <person name="Steindorff A."/>
            <person name="Ohm R.A."/>
            <person name="Martin F."/>
            <person name="Silar P."/>
            <person name="Natvig D.O."/>
            <person name="Lalanne C."/>
            <person name="Gautier V."/>
            <person name="Ament-Velasquez S.L."/>
            <person name="Kruys A."/>
            <person name="Hutchinson M.I."/>
            <person name="Powell A.J."/>
            <person name="Barry K."/>
            <person name="Miller A.N."/>
            <person name="Grigoriev I.V."/>
            <person name="Debuchy R."/>
            <person name="Gladieux P."/>
            <person name="Hiltunen Thoren M."/>
            <person name="Johannesson H."/>
        </authorList>
    </citation>
    <scope>NUCLEOTIDE SEQUENCE</scope>
    <source>
        <strain evidence="18">PSN293</strain>
    </source>
</reference>
<dbReference type="GO" id="GO:0004497">
    <property type="term" value="F:monooxygenase activity"/>
    <property type="evidence" value="ECO:0007669"/>
    <property type="project" value="UniProtKB-KW"/>
</dbReference>
<evidence type="ECO:0000256" key="10">
    <source>
        <dbReference type="ARBA" id="ARBA00023157"/>
    </source>
</evidence>
<evidence type="ECO:0000313" key="18">
    <source>
        <dbReference type="EMBL" id="KAK4209369.1"/>
    </source>
</evidence>
<evidence type="ECO:0000256" key="9">
    <source>
        <dbReference type="ARBA" id="ARBA00023033"/>
    </source>
</evidence>
<organism evidence="18 19">
    <name type="scientific">Rhypophila decipiens</name>
    <dbReference type="NCBI Taxonomy" id="261697"/>
    <lineage>
        <taxon>Eukaryota</taxon>
        <taxon>Fungi</taxon>
        <taxon>Dikarya</taxon>
        <taxon>Ascomycota</taxon>
        <taxon>Pezizomycotina</taxon>
        <taxon>Sordariomycetes</taxon>
        <taxon>Sordariomycetidae</taxon>
        <taxon>Sordariales</taxon>
        <taxon>Naviculisporaceae</taxon>
        <taxon>Rhypophila</taxon>
    </lineage>
</organism>
<feature type="signal peptide" evidence="16">
    <location>
        <begin position="1"/>
        <end position="25"/>
    </location>
</feature>
<evidence type="ECO:0000259" key="17">
    <source>
        <dbReference type="Pfam" id="PF03443"/>
    </source>
</evidence>
<evidence type="ECO:0000256" key="3">
    <source>
        <dbReference type="ARBA" id="ARBA00022525"/>
    </source>
</evidence>
<evidence type="ECO:0000256" key="6">
    <source>
        <dbReference type="ARBA" id="ARBA00023001"/>
    </source>
</evidence>
<feature type="domain" description="Auxiliary Activity family 9 catalytic" evidence="17">
    <location>
        <begin position="26"/>
        <end position="266"/>
    </location>
</feature>
<comment type="catalytic activity">
    <reaction evidence="14">
        <text>[(1-&gt;4)-beta-D-glucosyl]n+m + reduced acceptor + O2 = 4-dehydro-beta-D-glucosyl-[(1-&gt;4)-beta-D-glucosyl]n-1 + [(1-&gt;4)-beta-D-glucosyl]m + acceptor + H2O.</text>
        <dbReference type="EC" id="1.14.99.56"/>
    </reaction>
</comment>
<dbReference type="GO" id="GO:0046872">
    <property type="term" value="F:metal ion binding"/>
    <property type="evidence" value="ECO:0007669"/>
    <property type="project" value="UniProtKB-KW"/>
</dbReference>
<evidence type="ECO:0000256" key="13">
    <source>
        <dbReference type="ARBA" id="ARBA00044502"/>
    </source>
</evidence>
<evidence type="ECO:0000256" key="8">
    <source>
        <dbReference type="ARBA" id="ARBA00023008"/>
    </source>
</evidence>
<keyword evidence="3" id="KW-0964">Secreted</keyword>
<proteinExistence type="inferred from homology"/>
<protein>
    <recommendedName>
        <fullName evidence="15">lytic cellulose monooxygenase (C4-dehydrogenating)</fullName>
        <ecNumber evidence="15">1.14.99.56</ecNumber>
    </recommendedName>
</protein>
<evidence type="ECO:0000256" key="14">
    <source>
        <dbReference type="ARBA" id="ARBA00045077"/>
    </source>
</evidence>
<dbReference type="GO" id="GO:0030245">
    <property type="term" value="P:cellulose catabolic process"/>
    <property type="evidence" value="ECO:0007669"/>
    <property type="project" value="UniProtKB-KW"/>
</dbReference>
<keyword evidence="9" id="KW-0503">Monooxygenase</keyword>
<keyword evidence="11" id="KW-0119">Carbohydrate metabolism</keyword>
<dbReference type="PANTHER" id="PTHR33353:SF2">
    <property type="entry name" value="ENDO-BETA-1,4-GLUCANASE D"/>
    <property type="match status" value="1"/>
</dbReference>
<keyword evidence="10" id="KW-1015">Disulfide bond</keyword>
<dbReference type="GO" id="GO:0005576">
    <property type="term" value="C:extracellular region"/>
    <property type="evidence" value="ECO:0007669"/>
    <property type="project" value="UniProtKB-SubCell"/>
</dbReference>
<evidence type="ECO:0000256" key="12">
    <source>
        <dbReference type="ARBA" id="ARBA00023326"/>
    </source>
</evidence>
<name>A0AAN6XZ39_9PEZI</name>
<dbReference type="InterPro" id="IPR005103">
    <property type="entry name" value="AA9_LPMO"/>
</dbReference>
<evidence type="ECO:0000256" key="15">
    <source>
        <dbReference type="ARBA" id="ARBA00047174"/>
    </source>
</evidence>
<reference evidence="18" key="2">
    <citation type="submission" date="2023-05" db="EMBL/GenBank/DDBJ databases">
        <authorList>
            <consortium name="Lawrence Berkeley National Laboratory"/>
            <person name="Steindorff A."/>
            <person name="Hensen N."/>
            <person name="Bonometti L."/>
            <person name="Westerberg I."/>
            <person name="Brannstrom I.O."/>
            <person name="Guillou S."/>
            <person name="Cros-Aarteil S."/>
            <person name="Calhoun S."/>
            <person name="Haridas S."/>
            <person name="Kuo A."/>
            <person name="Mondo S."/>
            <person name="Pangilinan J."/>
            <person name="Riley R."/>
            <person name="Labutti K."/>
            <person name="Andreopoulos B."/>
            <person name="Lipzen A."/>
            <person name="Chen C."/>
            <person name="Yanf M."/>
            <person name="Daum C."/>
            <person name="Ng V."/>
            <person name="Clum A."/>
            <person name="Ohm R."/>
            <person name="Martin F."/>
            <person name="Silar P."/>
            <person name="Natvig D."/>
            <person name="Lalanne C."/>
            <person name="Gautier V."/>
            <person name="Ament-Velasquez S.L."/>
            <person name="Kruys A."/>
            <person name="Hutchinson M.I."/>
            <person name="Powell A.J."/>
            <person name="Barry K."/>
            <person name="Miller A.N."/>
            <person name="Grigoriev I.V."/>
            <person name="Debuchy R."/>
            <person name="Gladieux P."/>
            <person name="Thoren M.H."/>
            <person name="Johannesson H."/>
        </authorList>
    </citation>
    <scope>NUCLEOTIDE SEQUENCE</scope>
    <source>
        <strain evidence="18">PSN293</strain>
    </source>
</reference>
<dbReference type="PANTHER" id="PTHR33353">
    <property type="entry name" value="PUTATIVE (AFU_ORTHOLOGUE AFUA_1G12560)-RELATED"/>
    <property type="match status" value="1"/>
</dbReference>
<evidence type="ECO:0000256" key="1">
    <source>
        <dbReference type="ARBA" id="ARBA00001973"/>
    </source>
</evidence>
<keyword evidence="5 16" id="KW-0732">Signal</keyword>
<dbReference type="AlphaFoldDB" id="A0AAN6XZ39"/>
<dbReference type="EC" id="1.14.99.56" evidence="15"/>
<keyword evidence="6" id="KW-0136">Cellulose degradation</keyword>
<keyword evidence="12" id="KW-0624">Polysaccharide degradation</keyword>
<keyword evidence="7" id="KW-0560">Oxidoreductase</keyword>
<dbReference type="Pfam" id="PF03443">
    <property type="entry name" value="AA9"/>
    <property type="match status" value="1"/>
</dbReference>
<accession>A0AAN6XZ39</accession>
<comment type="similarity">
    <text evidence="13">Belongs to the polysaccharide monooxygenase AA9 family.</text>
</comment>
<dbReference type="Gene3D" id="2.70.50.70">
    <property type="match status" value="1"/>
</dbReference>
<evidence type="ECO:0000256" key="16">
    <source>
        <dbReference type="SAM" id="SignalP"/>
    </source>
</evidence>
<keyword evidence="19" id="KW-1185">Reference proteome</keyword>
<keyword evidence="8" id="KW-0186">Copper</keyword>
<keyword evidence="4" id="KW-0479">Metal-binding</keyword>
<dbReference type="Proteomes" id="UP001301769">
    <property type="component" value="Unassembled WGS sequence"/>
</dbReference>
<evidence type="ECO:0000256" key="11">
    <source>
        <dbReference type="ARBA" id="ARBA00023277"/>
    </source>
</evidence>
<evidence type="ECO:0000256" key="4">
    <source>
        <dbReference type="ARBA" id="ARBA00022723"/>
    </source>
</evidence>